<accession>A0A1X7I411</accession>
<feature type="domain" description="Mur ligase central" evidence="12">
    <location>
        <begin position="47"/>
        <end position="271"/>
    </location>
</feature>
<evidence type="ECO:0000256" key="3">
    <source>
        <dbReference type="ARBA" id="ARBA00022598"/>
    </source>
</evidence>
<keyword evidence="7" id="KW-0460">Magnesium</keyword>
<evidence type="ECO:0000256" key="4">
    <source>
        <dbReference type="ARBA" id="ARBA00022723"/>
    </source>
</evidence>
<gene>
    <name evidence="13" type="ORF">SAMN06275492_10195</name>
</gene>
<dbReference type="Pfam" id="PF02875">
    <property type="entry name" value="Mur_ligase_C"/>
    <property type="match status" value="1"/>
</dbReference>
<dbReference type="GO" id="GO:0005737">
    <property type="term" value="C:cytoplasm"/>
    <property type="evidence" value="ECO:0007669"/>
    <property type="project" value="TreeGrafter"/>
</dbReference>
<dbReference type="SUPFAM" id="SSF53623">
    <property type="entry name" value="MurD-like peptide ligases, catalytic domain"/>
    <property type="match status" value="1"/>
</dbReference>
<dbReference type="Proteomes" id="UP000193355">
    <property type="component" value="Unassembled WGS sequence"/>
</dbReference>
<dbReference type="EC" id="6.3.2.17" evidence="2"/>
<evidence type="ECO:0000256" key="2">
    <source>
        <dbReference type="ARBA" id="ARBA00013025"/>
    </source>
</evidence>
<proteinExistence type="inferred from homology"/>
<evidence type="ECO:0000256" key="1">
    <source>
        <dbReference type="ARBA" id="ARBA00008276"/>
    </source>
</evidence>
<evidence type="ECO:0000256" key="9">
    <source>
        <dbReference type="ARBA" id="ARBA00047493"/>
    </source>
</evidence>
<organism evidence="13 14">
    <name type="scientific">Dethiosulfovibrio salsuginis</name>
    <dbReference type="NCBI Taxonomy" id="561720"/>
    <lineage>
        <taxon>Bacteria</taxon>
        <taxon>Thermotogati</taxon>
        <taxon>Synergistota</taxon>
        <taxon>Synergistia</taxon>
        <taxon>Synergistales</taxon>
        <taxon>Dethiosulfovibrionaceae</taxon>
        <taxon>Dethiosulfovibrio</taxon>
    </lineage>
</organism>
<dbReference type="Gene3D" id="3.40.1190.10">
    <property type="entry name" value="Mur-like, catalytic domain"/>
    <property type="match status" value="1"/>
</dbReference>
<keyword evidence="3 10" id="KW-0436">Ligase</keyword>
<keyword evidence="4" id="KW-0479">Metal-binding</keyword>
<dbReference type="Gene3D" id="3.90.190.20">
    <property type="entry name" value="Mur ligase, C-terminal domain"/>
    <property type="match status" value="1"/>
</dbReference>
<dbReference type="AlphaFoldDB" id="A0A1X7I411"/>
<name>A0A1X7I411_9BACT</name>
<dbReference type="GO" id="GO:0046872">
    <property type="term" value="F:metal ion binding"/>
    <property type="evidence" value="ECO:0007669"/>
    <property type="project" value="UniProtKB-KW"/>
</dbReference>
<keyword evidence="14" id="KW-1185">Reference proteome</keyword>
<evidence type="ECO:0000256" key="8">
    <source>
        <dbReference type="ARBA" id="ARBA00030592"/>
    </source>
</evidence>
<keyword evidence="6 10" id="KW-0067">ATP-binding</keyword>
<comment type="catalytic activity">
    <reaction evidence="9">
        <text>(6S)-5,6,7,8-tetrahydrofolyl-(gamma-L-Glu)(n) + L-glutamate + ATP = (6S)-5,6,7,8-tetrahydrofolyl-(gamma-L-Glu)(n+1) + ADP + phosphate + H(+)</text>
        <dbReference type="Rhea" id="RHEA:10580"/>
        <dbReference type="Rhea" id="RHEA-COMP:14738"/>
        <dbReference type="Rhea" id="RHEA-COMP:14740"/>
        <dbReference type="ChEBI" id="CHEBI:15378"/>
        <dbReference type="ChEBI" id="CHEBI:29985"/>
        <dbReference type="ChEBI" id="CHEBI:30616"/>
        <dbReference type="ChEBI" id="CHEBI:43474"/>
        <dbReference type="ChEBI" id="CHEBI:141005"/>
        <dbReference type="ChEBI" id="CHEBI:456216"/>
        <dbReference type="EC" id="6.3.2.17"/>
    </reaction>
</comment>
<keyword evidence="5 10" id="KW-0547">Nucleotide-binding</keyword>
<dbReference type="Pfam" id="PF08245">
    <property type="entry name" value="Mur_ligase_M"/>
    <property type="match status" value="1"/>
</dbReference>
<reference evidence="14" key="1">
    <citation type="submission" date="2017-04" db="EMBL/GenBank/DDBJ databases">
        <authorList>
            <person name="Varghese N."/>
            <person name="Submissions S."/>
        </authorList>
    </citation>
    <scope>NUCLEOTIDE SEQUENCE [LARGE SCALE GENOMIC DNA]</scope>
    <source>
        <strain evidence="14">USBA 82</strain>
    </source>
</reference>
<evidence type="ECO:0000313" key="13">
    <source>
        <dbReference type="EMBL" id="SMG09241.1"/>
    </source>
</evidence>
<dbReference type="OrthoDB" id="9809356at2"/>
<dbReference type="PIRSF" id="PIRSF001563">
    <property type="entry name" value="Folylpolyglu_synth"/>
    <property type="match status" value="1"/>
</dbReference>
<evidence type="ECO:0000256" key="10">
    <source>
        <dbReference type="PIRNR" id="PIRNR001563"/>
    </source>
</evidence>
<dbReference type="RefSeq" id="WP_085543394.1">
    <property type="nucleotide sequence ID" value="NZ_FXBB01000001.1"/>
</dbReference>
<evidence type="ECO:0000256" key="6">
    <source>
        <dbReference type="ARBA" id="ARBA00022840"/>
    </source>
</evidence>
<protein>
    <recommendedName>
        <fullName evidence="2">tetrahydrofolate synthase</fullName>
        <ecNumber evidence="2">6.3.2.17</ecNumber>
    </recommendedName>
    <alternativeName>
        <fullName evidence="8">Tetrahydrofolylpolyglutamate synthase</fullName>
    </alternativeName>
</protein>
<evidence type="ECO:0000259" key="12">
    <source>
        <dbReference type="Pfam" id="PF08245"/>
    </source>
</evidence>
<dbReference type="InterPro" id="IPR001645">
    <property type="entry name" value="Folylpolyglutamate_synth"/>
</dbReference>
<dbReference type="EMBL" id="FXBB01000001">
    <property type="protein sequence ID" value="SMG09241.1"/>
    <property type="molecule type" value="Genomic_DNA"/>
</dbReference>
<dbReference type="InterPro" id="IPR013221">
    <property type="entry name" value="Mur_ligase_cen"/>
</dbReference>
<comment type="similarity">
    <text evidence="1 10">Belongs to the folylpolyglutamate synthase family.</text>
</comment>
<sequence length="440" mass="48142">MNLKSYEEVDSYLTTLSNPGINPGLERVSMLLDLLDNPEVRFPAVHVVGTNGKGSTSAMIDRCFREAGYRSALYTSPHLVHFGERLTVNGVPVSSDKWMDALKRLESIVDSNVFFDDDRPTYFELLTVAAILIMSESDLDVAIVEAGMGGRLDATNRLANVVLSVVTPIAMDHCEYLGNTLEAVASEKFAVIRPGNRAVFAGDDGGKLSDQFIALCDKLGASYVVADRDYPITSIETDFCGTGFEILHQGKVESIRTSLVGRYQARNGRLAYVSCKKLQEIFPKMTDKAVLGGLADTVWPGRLEVLPSSKGTVLVDGAHNPHGMRALVETILELIGDLEIGVLYTSMNDKDYDSVLEILSKIPCRIFCTTLPDNPRCASSGEVLDKARRLDWSSPPEAFDDPAEALERALESFPLVLCCGSLYLVAWVSGLLKKNDSPFR</sequence>
<dbReference type="NCBIfam" id="TIGR01499">
    <property type="entry name" value="folC"/>
    <property type="match status" value="1"/>
</dbReference>
<evidence type="ECO:0000256" key="7">
    <source>
        <dbReference type="ARBA" id="ARBA00022842"/>
    </source>
</evidence>
<dbReference type="SUPFAM" id="SSF53244">
    <property type="entry name" value="MurD-like peptide ligases, peptide-binding domain"/>
    <property type="match status" value="1"/>
</dbReference>
<dbReference type="InterPro" id="IPR036615">
    <property type="entry name" value="Mur_ligase_C_dom_sf"/>
</dbReference>
<dbReference type="GO" id="GO:0005524">
    <property type="term" value="F:ATP binding"/>
    <property type="evidence" value="ECO:0007669"/>
    <property type="project" value="UniProtKB-KW"/>
</dbReference>
<dbReference type="InterPro" id="IPR036565">
    <property type="entry name" value="Mur-like_cat_sf"/>
</dbReference>
<evidence type="ECO:0000259" key="11">
    <source>
        <dbReference type="Pfam" id="PF02875"/>
    </source>
</evidence>
<dbReference type="PANTHER" id="PTHR11136:SF0">
    <property type="entry name" value="DIHYDROFOLATE SYNTHETASE-RELATED"/>
    <property type="match status" value="1"/>
</dbReference>
<evidence type="ECO:0000313" key="14">
    <source>
        <dbReference type="Proteomes" id="UP000193355"/>
    </source>
</evidence>
<dbReference type="InterPro" id="IPR004101">
    <property type="entry name" value="Mur_ligase_C"/>
</dbReference>
<feature type="domain" description="Mur ligase C-terminal" evidence="11">
    <location>
        <begin position="301"/>
        <end position="421"/>
    </location>
</feature>
<dbReference type="STRING" id="561720.SAMN06275492_10195"/>
<dbReference type="PANTHER" id="PTHR11136">
    <property type="entry name" value="FOLYLPOLYGLUTAMATE SYNTHASE-RELATED"/>
    <property type="match status" value="1"/>
</dbReference>
<evidence type="ECO:0000256" key="5">
    <source>
        <dbReference type="ARBA" id="ARBA00022741"/>
    </source>
</evidence>
<dbReference type="GO" id="GO:0004326">
    <property type="term" value="F:tetrahydrofolylpolyglutamate synthase activity"/>
    <property type="evidence" value="ECO:0007669"/>
    <property type="project" value="UniProtKB-EC"/>
</dbReference>
<dbReference type="GO" id="GO:0008841">
    <property type="term" value="F:dihydrofolate synthase activity"/>
    <property type="evidence" value="ECO:0007669"/>
    <property type="project" value="TreeGrafter"/>
</dbReference>